<dbReference type="PANTHER" id="PTHR33933">
    <property type="entry name" value="NUCLEOTIDYLTRANSFERASE"/>
    <property type="match status" value="1"/>
</dbReference>
<dbReference type="InterPro" id="IPR002934">
    <property type="entry name" value="Polymerase_NTP_transf_dom"/>
</dbReference>
<accession>A0A1V5SP44</accession>
<evidence type="ECO:0000259" key="1">
    <source>
        <dbReference type="Pfam" id="PF01909"/>
    </source>
</evidence>
<dbReference type="InterPro" id="IPR052548">
    <property type="entry name" value="Type_VII_TA_antitoxin"/>
</dbReference>
<name>A0A1V5SP44_9BACT</name>
<dbReference type="GO" id="GO:0016779">
    <property type="term" value="F:nucleotidyltransferase activity"/>
    <property type="evidence" value="ECO:0007669"/>
    <property type="project" value="InterPro"/>
</dbReference>
<dbReference type="Proteomes" id="UP000485569">
    <property type="component" value="Unassembled WGS sequence"/>
</dbReference>
<dbReference type="PANTHER" id="PTHR33933:SF1">
    <property type="entry name" value="PROTEIN ADENYLYLTRANSFERASE MNTA-RELATED"/>
    <property type="match status" value="1"/>
</dbReference>
<proteinExistence type="predicted"/>
<gene>
    <name evidence="2" type="ORF">BWY41_01536</name>
</gene>
<comment type="caution">
    <text evidence="2">The sequence shown here is derived from an EMBL/GenBank/DDBJ whole genome shotgun (WGS) entry which is preliminary data.</text>
</comment>
<keyword evidence="2" id="KW-0808">Transferase</keyword>
<dbReference type="InterPro" id="IPR043519">
    <property type="entry name" value="NT_sf"/>
</dbReference>
<reference evidence="2" key="1">
    <citation type="submission" date="2017-02" db="EMBL/GenBank/DDBJ databases">
        <title>Delving into the versatile metabolic prowess of the omnipresent phylum Bacteroidetes.</title>
        <authorList>
            <person name="Nobu M.K."/>
            <person name="Mei R."/>
            <person name="Narihiro T."/>
            <person name="Kuroda K."/>
            <person name="Liu W.-T."/>
        </authorList>
    </citation>
    <scope>NUCLEOTIDE SEQUENCE</scope>
    <source>
        <strain evidence="2">ADurb.Bin276</strain>
    </source>
</reference>
<feature type="domain" description="Polymerase nucleotidyl transferase" evidence="1">
    <location>
        <begin position="15"/>
        <end position="89"/>
    </location>
</feature>
<dbReference type="AlphaFoldDB" id="A0A1V5SP44"/>
<dbReference type="EMBL" id="MWBQ01000123">
    <property type="protein sequence ID" value="OQA56245.1"/>
    <property type="molecule type" value="Genomic_DNA"/>
</dbReference>
<dbReference type="Gene3D" id="3.30.460.10">
    <property type="entry name" value="Beta Polymerase, domain 2"/>
    <property type="match status" value="1"/>
</dbReference>
<dbReference type="Pfam" id="PF01909">
    <property type="entry name" value="NTP_transf_2"/>
    <property type="match status" value="1"/>
</dbReference>
<protein>
    <submittedName>
        <fullName evidence="2">Nucleotidyltransferase domain protein</fullName>
    </submittedName>
</protein>
<organism evidence="2">
    <name type="scientific">Candidatus Atribacter allofermentans</name>
    <dbReference type="NCBI Taxonomy" id="1852833"/>
    <lineage>
        <taxon>Bacteria</taxon>
        <taxon>Pseudomonadati</taxon>
        <taxon>Atribacterota</taxon>
        <taxon>Atribacteria</taxon>
        <taxon>Atribacterales</taxon>
        <taxon>Atribacteraceae</taxon>
        <taxon>Atribacter</taxon>
    </lineage>
</organism>
<evidence type="ECO:0000313" key="2">
    <source>
        <dbReference type="EMBL" id="OQA56245.1"/>
    </source>
</evidence>
<dbReference type="SUPFAM" id="SSF81301">
    <property type="entry name" value="Nucleotidyltransferase"/>
    <property type="match status" value="1"/>
</dbReference>
<dbReference type="CDD" id="cd05403">
    <property type="entry name" value="NT_KNTase_like"/>
    <property type="match status" value="1"/>
</dbReference>
<sequence length="106" mass="11886">MLSNADVITLNLFAHQIRRAFPDARIWAFGSRVKGNASWESDLDVCVIIKDLTTDSSKQIIDIAWEVGFQRDVIISPLIFSQEQFESGPLSESSIVKTIRREGFAA</sequence>